<dbReference type="InterPro" id="IPR036291">
    <property type="entry name" value="NAD(P)-bd_dom_sf"/>
</dbReference>
<evidence type="ECO:0000256" key="2">
    <source>
        <dbReference type="ARBA" id="ARBA00023002"/>
    </source>
</evidence>
<proteinExistence type="predicted"/>
<dbReference type="CDD" id="cd08244">
    <property type="entry name" value="MDR_enoyl_red"/>
    <property type="match status" value="1"/>
</dbReference>
<dbReference type="SMART" id="SM00829">
    <property type="entry name" value="PKS_ER"/>
    <property type="match status" value="1"/>
</dbReference>
<dbReference type="RefSeq" id="WP_141956624.1">
    <property type="nucleotide sequence ID" value="NZ_VFOZ01000001.1"/>
</dbReference>
<dbReference type="Gene3D" id="3.40.50.720">
    <property type="entry name" value="NAD(P)-binding Rossmann-like Domain"/>
    <property type="match status" value="1"/>
</dbReference>
<dbReference type="InterPro" id="IPR011032">
    <property type="entry name" value="GroES-like_sf"/>
</dbReference>
<dbReference type="AlphaFoldDB" id="A0A543CLI4"/>
<reference evidence="4 5" key="1">
    <citation type="submission" date="2019-06" db="EMBL/GenBank/DDBJ databases">
        <title>Sequencing the genomes of 1000 actinobacteria strains.</title>
        <authorList>
            <person name="Klenk H.-P."/>
        </authorList>
    </citation>
    <scope>NUCLEOTIDE SEQUENCE [LARGE SCALE GENOMIC DNA]</scope>
    <source>
        <strain evidence="4 5">DSM 102200</strain>
    </source>
</reference>
<gene>
    <name evidence="4" type="ORF">FB559_3575</name>
</gene>
<dbReference type="Proteomes" id="UP000316096">
    <property type="component" value="Unassembled WGS sequence"/>
</dbReference>
<dbReference type="SUPFAM" id="SSF50129">
    <property type="entry name" value="GroES-like"/>
    <property type="match status" value="1"/>
</dbReference>
<dbReference type="Gene3D" id="3.90.180.10">
    <property type="entry name" value="Medium-chain alcohol dehydrogenases, catalytic domain"/>
    <property type="match status" value="1"/>
</dbReference>
<dbReference type="PANTHER" id="PTHR48106">
    <property type="entry name" value="QUINONE OXIDOREDUCTASE PIG3-RELATED"/>
    <property type="match status" value="1"/>
</dbReference>
<accession>A0A543CLI4</accession>
<dbReference type="GO" id="GO:0070402">
    <property type="term" value="F:NADPH binding"/>
    <property type="evidence" value="ECO:0007669"/>
    <property type="project" value="TreeGrafter"/>
</dbReference>
<dbReference type="OrthoDB" id="9780520at2"/>
<evidence type="ECO:0000256" key="1">
    <source>
        <dbReference type="ARBA" id="ARBA00022857"/>
    </source>
</evidence>
<feature type="domain" description="Enoyl reductase (ER)" evidence="3">
    <location>
        <begin position="10"/>
        <end position="324"/>
    </location>
</feature>
<evidence type="ECO:0000259" key="3">
    <source>
        <dbReference type="SMART" id="SM00829"/>
    </source>
</evidence>
<dbReference type="GO" id="GO:0016651">
    <property type="term" value="F:oxidoreductase activity, acting on NAD(P)H"/>
    <property type="evidence" value="ECO:0007669"/>
    <property type="project" value="TreeGrafter"/>
</dbReference>
<dbReference type="Pfam" id="PF08240">
    <property type="entry name" value="ADH_N"/>
    <property type="match status" value="1"/>
</dbReference>
<evidence type="ECO:0000313" key="5">
    <source>
        <dbReference type="Proteomes" id="UP000316096"/>
    </source>
</evidence>
<dbReference type="SUPFAM" id="SSF51735">
    <property type="entry name" value="NAD(P)-binding Rossmann-fold domains"/>
    <property type="match status" value="1"/>
</dbReference>
<dbReference type="Pfam" id="PF00107">
    <property type="entry name" value="ADH_zinc_N"/>
    <property type="match status" value="1"/>
</dbReference>
<name>A0A543CLI4_9ACTN</name>
<dbReference type="InterPro" id="IPR013154">
    <property type="entry name" value="ADH-like_N"/>
</dbReference>
<protein>
    <submittedName>
        <fullName evidence="4">NADPH2:quinone reductase</fullName>
    </submittedName>
</protein>
<evidence type="ECO:0000313" key="4">
    <source>
        <dbReference type="EMBL" id="TQL97963.1"/>
    </source>
</evidence>
<keyword evidence="5" id="KW-1185">Reference proteome</keyword>
<keyword evidence="1" id="KW-0521">NADP</keyword>
<dbReference type="InterPro" id="IPR020843">
    <property type="entry name" value="ER"/>
</dbReference>
<dbReference type="InterPro" id="IPR013149">
    <property type="entry name" value="ADH-like_C"/>
</dbReference>
<comment type="caution">
    <text evidence="4">The sequence shown here is derived from an EMBL/GenBank/DDBJ whole genome shotgun (WGS) entry which is preliminary data.</text>
</comment>
<organism evidence="4 5">
    <name type="scientific">Actinoallomurus bryophytorum</name>
    <dbReference type="NCBI Taxonomy" id="1490222"/>
    <lineage>
        <taxon>Bacteria</taxon>
        <taxon>Bacillati</taxon>
        <taxon>Actinomycetota</taxon>
        <taxon>Actinomycetes</taxon>
        <taxon>Streptosporangiales</taxon>
        <taxon>Thermomonosporaceae</taxon>
        <taxon>Actinoallomurus</taxon>
    </lineage>
</organism>
<sequence>MRAIQVERFGGPEVLVVADLPDPVAGPGQVVVGVSVADVGFVETQIRAGGFGDHFAVSPPYVPGHGVAGEVISVGEGVDAGWLGRRVAGYTGDQGGRGGYAERAVLAADELVAVPDGVGLREAAALLHDGVTALRVIEVTGVRAGEHLLVTAAGGGMGILLVRLAHAAGAYVIGAARGKGKLDLVREQGADVVVDYSEPGWTSLVREVTGGAGADVVFDGAGGEIGRAAFEVTARGGRFSAHGAPSGGFAVLDPGERERRGVTVRGIEHLQLAPDDMRRMLARALSEAAAGRMRPVIGQTFPLERAADAHRAIEARAVVGRTLLVTGEDERDMS</sequence>
<keyword evidence="2" id="KW-0560">Oxidoreductase</keyword>
<dbReference type="EMBL" id="VFOZ01000001">
    <property type="protein sequence ID" value="TQL97963.1"/>
    <property type="molecule type" value="Genomic_DNA"/>
</dbReference>